<dbReference type="STRING" id="1121416.SAMN02745220_01543"/>
<name>A0A1M7Y3A2_9BACT</name>
<evidence type="ECO:0000313" key="2">
    <source>
        <dbReference type="Proteomes" id="UP000184603"/>
    </source>
</evidence>
<gene>
    <name evidence="1" type="ORF">SAMN02745220_01543</name>
</gene>
<sequence>MNKKGSTAAAFIGIDKDSRHRAVQAAGATLHTTTSIVYFSFVILHGENPMGTDGNTIAATGAEVFIES</sequence>
<dbReference type="EMBL" id="FRFE01000006">
    <property type="protein sequence ID" value="SHO46572.1"/>
    <property type="molecule type" value="Genomic_DNA"/>
</dbReference>
<evidence type="ECO:0000313" key="1">
    <source>
        <dbReference type="EMBL" id="SHO46572.1"/>
    </source>
</evidence>
<keyword evidence="2" id="KW-1185">Reference proteome</keyword>
<accession>A0A1M7Y3A2</accession>
<proteinExistence type="predicted"/>
<reference evidence="1 2" key="1">
    <citation type="submission" date="2016-12" db="EMBL/GenBank/DDBJ databases">
        <authorList>
            <person name="Song W.-J."/>
            <person name="Kurnit D.M."/>
        </authorList>
    </citation>
    <scope>NUCLEOTIDE SEQUENCE [LARGE SCALE GENOMIC DNA]</scope>
    <source>
        <strain evidence="1 2">DSM 18488</strain>
    </source>
</reference>
<dbReference type="AlphaFoldDB" id="A0A1M7Y3A2"/>
<dbReference type="Proteomes" id="UP000184603">
    <property type="component" value="Unassembled WGS sequence"/>
</dbReference>
<organism evidence="1 2">
    <name type="scientific">Desulfopila aestuarii DSM 18488</name>
    <dbReference type="NCBI Taxonomy" id="1121416"/>
    <lineage>
        <taxon>Bacteria</taxon>
        <taxon>Pseudomonadati</taxon>
        <taxon>Thermodesulfobacteriota</taxon>
        <taxon>Desulfobulbia</taxon>
        <taxon>Desulfobulbales</taxon>
        <taxon>Desulfocapsaceae</taxon>
        <taxon>Desulfopila</taxon>
    </lineage>
</organism>
<protein>
    <submittedName>
        <fullName evidence="1">Uncharacterized protein</fullName>
    </submittedName>
</protein>